<evidence type="ECO:0008006" key="4">
    <source>
        <dbReference type="Google" id="ProtNLM"/>
    </source>
</evidence>
<keyword evidence="3" id="KW-1185">Reference proteome</keyword>
<evidence type="ECO:0000313" key="3">
    <source>
        <dbReference type="Proteomes" id="UP000244090"/>
    </source>
</evidence>
<organism evidence="2 3">
    <name type="scientific">Kordia periserrulae</name>
    <dbReference type="NCBI Taxonomy" id="701523"/>
    <lineage>
        <taxon>Bacteria</taxon>
        <taxon>Pseudomonadati</taxon>
        <taxon>Bacteroidota</taxon>
        <taxon>Flavobacteriia</taxon>
        <taxon>Flavobacteriales</taxon>
        <taxon>Flavobacteriaceae</taxon>
        <taxon>Kordia</taxon>
    </lineage>
</organism>
<dbReference type="PROSITE" id="PS51257">
    <property type="entry name" value="PROKAR_LIPOPROTEIN"/>
    <property type="match status" value="1"/>
</dbReference>
<dbReference type="AlphaFoldDB" id="A0A2T6BVF5"/>
<dbReference type="EMBL" id="QBKT01000007">
    <property type="protein sequence ID" value="PTX60042.1"/>
    <property type="molecule type" value="Genomic_DNA"/>
</dbReference>
<gene>
    <name evidence="2" type="ORF">C8N46_10748</name>
</gene>
<dbReference type="OrthoDB" id="1442298at2"/>
<evidence type="ECO:0000256" key="1">
    <source>
        <dbReference type="SAM" id="SignalP"/>
    </source>
</evidence>
<sequence>MKKLLLLTVCVSFFLTSCGTVGYVSTPSTYDNAGKKVTVTMKGTNILGLSPLDAQKKAESALQELRDKCGGEVVNVTTTVSMKGFFIFGFEKLEMSGNCK</sequence>
<keyword evidence="1" id="KW-0732">Signal</keyword>
<proteinExistence type="predicted"/>
<feature type="signal peptide" evidence="1">
    <location>
        <begin position="1"/>
        <end position="22"/>
    </location>
</feature>
<feature type="chain" id="PRO_5015575094" description="Lipoprotein" evidence="1">
    <location>
        <begin position="23"/>
        <end position="100"/>
    </location>
</feature>
<evidence type="ECO:0000313" key="2">
    <source>
        <dbReference type="EMBL" id="PTX60042.1"/>
    </source>
</evidence>
<dbReference type="RefSeq" id="WP_108115666.1">
    <property type="nucleotide sequence ID" value="NZ_QBKT01000007.1"/>
</dbReference>
<name>A0A2T6BVF5_9FLAO</name>
<accession>A0A2T6BVF5</accession>
<protein>
    <recommendedName>
        <fullName evidence="4">Lipoprotein</fullName>
    </recommendedName>
</protein>
<reference evidence="2 3" key="1">
    <citation type="submission" date="2018-04" db="EMBL/GenBank/DDBJ databases">
        <title>Genomic Encyclopedia of Archaeal and Bacterial Type Strains, Phase II (KMG-II): from individual species to whole genera.</title>
        <authorList>
            <person name="Goeker M."/>
        </authorList>
    </citation>
    <scope>NUCLEOTIDE SEQUENCE [LARGE SCALE GENOMIC DNA]</scope>
    <source>
        <strain evidence="2 3">DSM 25731</strain>
    </source>
</reference>
<dbReference type="Proteomes" id="UP000244090">
    <property type="component" value="Unassembled WGS sequence"/>
</dbReference>
<comment type="caution">
    <text evidence="2">The sequence shown here is derived from an EMBL/GenBank/DDBJ whole genome shotgun (WGS) entry which is preliminary data.</text>
</comment>